<comment type="caution">
    <text evidence="3">The sequence shown here is derived from an EMBL/GenBank/DDBJ whole genome shotgun (WGS) entry which is preliminary data.</text>
</comment>
<evidence type="ECO:0000256" key="2">
    <source>
        <dbReference type="SAM" id="Phobius"/>
    </source>
</evidence>
<reference evidence="3 4" key="2">
    <citation type="journal article" date="2022" name="Mol. Biol. Evol.">
        <title>Comparative Genomics Reveals Insights into the Divergent Evolution of Astigmatic Mites and Household Pest Adaptations.</title>
        <authorList>
            <person name="Xiong Q."/>
            <person name="Wan A.T."/>
            <person name="Liu X."/>
            <person name="Fung C.S."/>
            <person name="Xiao X."/>
            <person name="Malainual N."/>
            <person name="Hou J."/>
            <person name="Wang L."/>
            <person name="Wang M."/>
            <person name="Yang K.Y."/>
            <person name="Cui Y."/>
            <person name="Leung E.L."/>
            <person name="Nong W."/>
            <person name="Shin S.K."/>
            <person name="Au S.W."/>
            <person name="Jeong K.Y."/>
            <person name="Chew F.T."/>
            <person name="Hui J.H."/>
            <person name="Leung T.F."/>
            <person name="Tungtrongchitr A."/>
            <person name="Zhong N."/>
            <person name="Liu Z."/>
            <person name="Tsui S.K."/>
        </authorList>
    </citation>
    <scope>NUCLEOTIDE SEQUENCE [LARGE SCALE GENOMIC DNA]</scope>
    <source>
        <strain evidence="3">Derp</strain>
    </source>
</reference>
<accession>A0ABQ8J3K3</accession>
<name>A0ABQ8J3K3_DERPT</name>
<sequence length="98" mass="11611">LFCKKFSKNNVNIVHRTSSSSSYASYASFRSFQTSFFIWMFIVVCLGPLLSCKFFRTTEQQQQQREHHHHRHQTHQFNPNNLLIDGSISETETEQQQQ</sequence>
<feature type="transmembrane region" description="Helical" evidence="2">
    <location>
        <begin position="36"/>
        <end position="55"/>
    </location>
</feature>
<proteinExistence type="predicted"/>
<feature type="non-terminal residue" evidence="3">
    <location>
        <position position="1"/>
    </location>
</feature>
<evidence type="ECO:0000313" key="3">
    <source>
        <dbReference type="EMBL" id="KAH9417026.1"/>
    </source>
</evidence>
<evidence type="ECO:0000256" key="1">
    <source>
        <dbReference type="SAM" id="MobiDB-lite"/>
    </source>
</evidence>
<keyword evidence="2" id="KW-0812">Transmembrane</keyword>
<evidence type="ECO:0000313" key="4">
    <source>
        <dbReference type="Proteomes" id="UP000887458"/>
    </source>
</evidence>
<dbReference type="EMBL" id="NJHN03000083">
    <property type="protein sequence ID" value="KAH9417026.1"/>
    <property type="molecule type" value="Genomic_DNA"/>
</dbReference>
<organism evidence="3 4">
    <name type="scientific">Dermatophagoides pteronyssinus</name>
    <name type="common">European house dust mite</name>
    <dbReference type="NCBI Taxonomy" id="6956"/>
    <lineage>
        <taxon>Eukaryota</taxon>
        <taxon>Metazoa</taxon>
        <taxon>Ecdysozoa</taxon>
        <taxon>Arthropoda</taxon>
        <taxon>Chelicerata</taxon>
        <taxon>Arachnida</taxon>
        <taxon>Acari</taxon>
        <taxon>Acariformes</taxon>
        <taxon>Sarcoptiformes</taxon>
        <taxon>Astigmata</taxon>
        <taxon>Psoroptidia</taxon>
        <taxon>Analgoidea</taxon>
        <taxon>Pyroglyphidae</taxon>
        <taxon>Dermatophagoidinae</taxon>
        <taxon>Dermatophagoides</taxon>
    </lineage>
</organism>
<keyword evidence="4" id="KW-1185">Reference proteome</keyword>
<reference evidence="3 4" key="1">
    <citation type="journal article" date="2018" name="J. Allergy Clin. Immunol.">
        <title>High-quality assembly of Dermatophagoides pteronyssinus genome and transcriptome reveals a wide range of novel allergens.</title>
        <authorList>
            <person name="Liu X.Y."/>
            <person name="Yang K.Y."/>
            <person name="Wang M.Q."/>
            <person name="Kwok J.S."/>
            <person name="Zeng X."/>
            <person name="Yang Z."/>
            <person name="Xiao X.J."/>
            <person name="Lau C.P."/>
            <person name="Li Y."/>
            <person name="Huang Z.M."/>
            <person name="Ba J.G."/>
            <person name="Yim A.K."/>
            <person name="Ouyang C.Y."/>
            <person name="Ngai S.M."/>
            <person name="Chan T.F."/>
            <person name="Leung E.L."/>
            <person name="Liu L."/>
            <person name="Liu Z.G."/>
            <person name="Tsui S.K."/>
        </authorList>
    </citation>
    <scope>NUCLEOTIDE SEQUENCE [LARGE SCALE GENOMIC DNA]</scope>
    <source>
        <strain evidence="3">Derp</strain>
    </source>
</reference>
<feature type="region of interest" description="Disordered" evidence="1">
    <location>
        <begin position="61"/>
        <end position="83"/>
    </location>
</feature>
<dbReference type="Proteomes" id="UP000887458">
    <property type="component" value="Unassembled WGS sequence"/>
</dbReference>
<keyword evidence="2" id="KW-0472">Membrane</keyword>
<gene>
    <name evidence="3" type="ORF">DERP_011755</name>
</gene>
<protein>
    <submittedName>
        <fullName evidence="3">Uncharacterized protein</fullName>
    </submittedName>
</protein>
<keyword evidence="2" id="KW-1133">Transmembrane helix</keyword>
<feature type="non-terminal residue" evidence="3">
    <location>
        <position position="98"/>
    </location>
</feature>